<dbReference type="Proteomes" id="UP000747399">
    <property type="component" value="Unassembled WGS sequence"/>
</dbReference>
<accession>A0A8J4BI90</accession>
<feature type="compositionally biased region" description="Basic and acidic residues" evidence="1">
    <location>
        <begin position="1"/>
        <end position="19"/>
    </location>
</feature>
<name>A0A8J4BI90_9CHLO</name>
<dbReference type="AlphaFoldDB" id="A0A8J4BI90"/>
<feature type="non-terminal residue" evidence="2">
    <location>
        <position position="173"/>
    </location>
</feature>
<feature type="region of interest" description="Disordered" evidence="1">
    <location>
        <begin position="1"/>
        <end position="71"/>
    </location>
</feature>
<gene>
    <name evidence="2" type="ORF">Vafri_15652</name>
</gene>
<sequence length="173" mass="18975">RSEGGSEVDRRYLGREEHGGRRRNSYGSDVFAAGGGDEKKDKKGHENRGGSPGPNGNCNREYGRNRIDDRRDYGVTHVHGGYGFGEHAHGKSSDCKRARGFSSCWRMSRSEQREATEAGRSSDGGVTAGRDNGAGDGVGAGGYGADLNGLGSWRRQLHEEERRMELREQWQSD</sequence>
<evidence type="ECO:0000313" key="2">
    <source>
        <dbReference type="EMBL" id="GIL61255.1"/>
    </source>
</evidence>
<proteinExistence type="predicted"/>
<dbReference type="EMBL" id="BNCO01000044">
    <property type="protein sequence ID" value="GIL61255.1"/>
    <property type="molecule type" value="Genomic_DNA"/>
</dbReference>
<feature type="non-terminal residue" evidence="2">
    <location>
        <position position="1"/>
    </location>
</feature>
<feature type="compositionally biased region" description="Basic and acidic residues" evidence="1">
    <location>
        <begin position="36"/>
        <end position="48"/>
    </location>
</feature>
<comment type="caution">
    <text evidence="2">The sequence shown here is derived from an EMBL/GenBank/DDBJ whole genome shotgun (WGS) entry which is preliminary data.</text>
</comment>
<organism evidence="2 3">
    <name type="scientific">Volvox africanus</name>
    <dbReference type="NCBI Taxonomy" id="51714"/>
    <lineage>
        <taxon>Eukaryota</taxon>
        <taxon>Viridiplantae</taxon>
        <taxon>Chlorophyta</taxon>
        <taxon>core chlorophytes</taxon>
        <taxon>Chlorophyceae</taxon>
        <taxon>CS clade</taxon>
        <taxon>Chlamydomonadales</taxon>
        <taxon>Volvocaceae</taxon>
        <taxon>Volvox</taxon>
    </lineage>
</organism>
<keyword evidence="3" id="KW-1185">Reference proteome</keyword>
<reference evidence="2" key="1">
    <citation type="journal article" date="2021" name="Proc. Natl. Acad. Sci. U.S.A.">
        <title>Three genomes in the algal genus Volvox reveal the fate of a haploid sex-determining region after a transition to homothallism.</title>
        <authorList>
            <person name="Yamamoto K."/>
            <person name="Hamaji T."/>
            <person name="Kawai-Toyooka H."/>
            <person name="Matsuzaki R."/>
            <person name="Takahashi F."/>
            <person name="Nishimura Y."/>
            <person name="Kawachi M."/>
            <person name="Noguchi H."/>
            <person name="Minakuchi Y."/>
            <person name="Umen J.G."/>
            <person name="Toyoda A."/>
            <person name="Nozaki H."/>
        </authorList>
    </citation>
    <scope>NUCLEOTIDE SEQUENCE</scope>
    <source>
        <strain evidence="2">NIES-3780</strain>
    </source>
</reference>
<protein>
    <submittedName>
        <fullName evidence="2">Uncharacterized protein</fullName>
    </submittedName>
</protein>
<feature type="compositionally biased region" description="Gly residues" evidence="1">
    <location>
        <begin position="132"/>
        <end position="144"/>
    </location>
</feature>
<feature type="region of interest" description="Disordered" evidence="1">
    <location>
        <begin position="110"/>
        <end position="149"/>
    </location>
</feature>
<evidence type="ECO:0000256" key="1">
    <source>
        <dbReference type="SAM" id="MobiDB-lite"/>
    </source>
</evidence>
<feature type="compositionally biased region" description="Basic and acidic residues" evidence="1">
    <location>
        <begin position="61"/>
        <end position="71"/>
    </location>
</feature>
<evidence type="ECO:0000313" key="3">
    <source>
        <dbReference type="Proteomes" id="UP000747399"/>
    </source>
</evidence>